<accession>A0ABW6LTA9</accession>
<name>A0ABW6LTA9_9ACTN</name>
<proteinExistence type="predicted"/>
<dbReference type="EMBL" id="JBIAHM010000001">
    <property type="protein sequence ID" value="MFE9597144.1"/>
    <property type="molecule type" value="Genomic_DNA"/>
</dbReference>
<dbReference type="Proteomes" id="UP001601303">
    <property type="component" value="Unassembled WGS sequence"/>
</dbReference>
<reference evidence="1 2" key="1">
    <citation type="submission" date="2024-10" db="EMBL/GenBank/DDBJ databases">
        <title>The Natural Products Discovery Center: Release of the First 8490 Sequenced Strains for Exploring Actinobacteria Biosynthetic Diversity.</title>
        <authorList>
            <person name="Kalkreuter E."/>
            <person name="Kautsar S.A."/>
            <person name="Yang D."/>
            <person name="Bader C.D."/>
            <person name="Teijaro C.N."/>
            <person name="Fluegel L."/>
            <person name="Davis C.M."/>
            <person name="Simpson J.R."/>
            <person name="Lauterbach L."/>
            <person name="Steele A.D."/>
            <person name="Gui C."/>
            <person name="Meng S."/>
            <person name="Li G."/>
            <person name="Viehrig K."/>
            <person name="Ye F."/>
            <person name="Su P."/>
            <person name="Kiefer A.F."/>
            <person name="Nichols A."/>
            <person name="Cepeda A.J."/>
            <person name="Yan W."/>
            <person name="Fan B."/>
            <person name="Jiang Y."/>
            <person name="Adhikari A."/>
            <person name="Zheng C.-J."/>
            <person name="Schuster L."/>
            <person name="Cowan T.M."/>
            <person name="Smanski M.J."/>
            <person name="Chevrette M.G."/>
            <person name="De Carvalho L.P.S."/>
            <person name="Shen B."/>
        </authorList>
    </citation>
    <scope>NUCLEOTIDE SEQUENCE [LARGE SCALE GENOMIC DNA]</scope>
    <source>
        <strain evidence="1 2">NPDC006488</strain>
    </source>
</reference>
<dbReference type="RefSeq" id="WP_388101566.1">
    <property type="nucleotide sequence ID" value="NZ_JBIAHM010000001.1"/>
</dbReference>
<sequence>MWEPAGYTVTVRSDEPGPVGLYPSVIYGWIRWWADQQTDFPEGFRFGLLLPRPPGRIDATVPSDTYRLTITPADAFISSPYTDPHDPTEWR</sequence>
<evidence type="ECO:0000313" key="1">
    <source>
        <dbReference type="EMBL" id="MFE9597144.1"/>
    </source>
</evidence>
<evidence type="ECO:0000313" key="2">
    <source>
        <dbReference type="Proteomes" id="UP001601303"/>
    </source>
</evidence>
<organism evidence="1 2">
    <name type="scientific">Streptomyces hokutonensis</name>
    <dbReference type="NCBI Taxonomy" id="1306990"/>
    <lineage>
        <taxon>Bacteria</taxon>
        <taxon>Bacillati</taxon>
        <taxon>Actinomycetota</taxon>
        <taxon>Actinomycetes</taxon>
        <taxon>Kitasatosporales</taxon>
        <taxon>Streptomycetaceae</taxon>
        <taxon>Streptomyces</taxon>
    </lineage>
</organism>
<gene>
    <name evidence="1" type="ORF">ACFYNQ_01030</name>
</gene>
<comment type="caution">
    <text evidence="1">The sequence shown here is derived from an EMBL/GenBank/DDBJ whole genome shotgun (WGS) entry which is preliminary data.</text>
</comment>
<protein>
    <submittedName>
        <fullName evidence="1">Uncharacterized protein</fullName>
    </submittedName>
</protein>
<keyword evidence="2" id="KW-1185">Reference proteome</keyword>